<keyword evidence="4 8" id="KW-0418">Kinase</keyword>
<evidence type="ECO:0000256" key="6">
    <source>
        <dbReference type="PIRNR" id="PIRNR000535"/>
    </source>
</evidence>
<evidence type="ECO:0000256" key="4">
    <source>
        <dbReference type="ARBA" id="ARBA00022777"/>
    </source>
</evidence>
<organism evidence="8 9">
    <name type="scientific">Aliicoccus persicus</name>
    <dbReference type="NCBI Taxonomy" id="930138"/>
    <lineage>
        <taxon>Bacteria</taxon>
        <taxon>Bacillati</taxon>
        <taxon>Bacillota</taxon>
        <taxon>Bacilli</taxon>
        <taxon>Bacillales</taxon>
        <taxon>Staphylococcaceae</taxon>
        <taxon>Aliicoccus</taxon>
    </lineage>
</organism>
<dbReference type="InterPro" id="IPR029056">
    <property type="entry name" value="Ribokinase-like"/>
</dbReference>
<dbReference type="GO" id="GO:0009024">
    <property type="term" value="F:tagatose-6-phosphate kinase activity"/>
    <property type="evidence" value="ECO:0007669"/>
    <property type="project" value="UniProtKB-EC"/>
</dbReference>
<reference evidence="8" key="2">
    <citation type="submission" date="2021-09" db="EMBL/GenBank/DDBJ databases">
        <authorList>
            <person name="Gilroy R."/>
        </authorList>
    </citation>
    <scope>NUCLEOTIDE SEQUENCE</scope>
    <source>
        <strain evidence="8">6019</strain>
    </source>
</reference>
<evidence type="ECO:0000256" key="5">
    <source>
        <dbReference type="ARBA" id="ARBA00022840"/>
    </source>
</evidence>
<dbReference type="EMBL" id="DYYI01000094">
    <property type="protein sequence ID" value="HJE20392.1"/>
    <property type="molecule type" value="Genomic_DNA"/>
</dbReference>
<dbReference type="InterPro" id="IPR011611">
    <property type="entry name" value="PfkB_dom"/>
</dbReference>
<dbReference type="GO" id="GO:0008443">
    <property type="term" value="F:phosphofructokinase activity"/>
    <property type="evidence" value="ECO:0007669"/>
    <property type="project" value="TreeGrafter"/>
</dbReference>
<dbReference type="GO" id="GO:0005988">
    <property type="term" value="P:lactose metabolic process"/>
    <property type="evidence" value="ECO:0007669"/>
    <property type="project" value="UniProtKB-KW"/>
</dbReference>
<accession>A0A921DYI7</accession>
<comment type="catalytic activity">
    <reaction evidence="6">
        <text>D-tagatofuranose 6-phosphate + ATP = D-tagatofuranose 1,6-bisphosphate + ADP + H(+)</text>
        <dbReference type="Rhea" id="RHEA:12420"/>
        <dbReference type="ChEBI" id="CHEBI:15378"/>
        <dbReference type="ChEBI" id="CHEBI:30616"/>
        <dbReference type="ChEBI" id="CHEBI:58694"/>
        <dbReference type="ChEBI" id="CHEBI:58695"/>
        <dbReference type="ChEBI" id="CHEBI:456216"/>
        <dbReference type="EC" id="2.7.1.144"/>
    </reaction>
</comment>
<keyword evidence="2 6" id="KW-0808">Transferase</keyword>
<dbReference type="GO" id="GO:0005524">
    <property type="term" value="F:ATP binding"/>
    <property type="evidence" value="ECO:0007669"/>
    <property type="project" value="UniProtKB-KW"/>
</dbReference>
<evidence type="ECO:0000256" key="1">
    <source>
        <dbReference type="ARBA" id="ARBA00005380"/>
    </source>
</evidence>
<keyword evidence="6" id="KW-0423">Lactose metabolism</keyword>
<evidence type="ECO:0000256" key="2">
    <source>
        <dbReference type="ARBA" id="ARBA00022679"/>
    </source>
</evidence>
<evidence type="ECO:0000259" key="7">
    <source>
        <dbReference type="Pfam" id="PF00294"/>
    </source>
</evidence>
<comment type="similarity">
    <text evidence="1">Belongs to the carbohydrate kinase pfkB family.</text>
</comment>
<dbReference type="AlphaFoldDB" id="A0A921DYI7"/>
<dbReference type="NCBIfam" id="TIGR03168">
    <property type="entry name" value="1-PFK"/>
    <property type="match status" value="1"/>
</dbReference>
<comment type="similarity">
    <text evidence="6">Belongs to the carbohydrate kinase PfkB family. LacC subfamily.</text>
</comment>
<gene>
    <name evidence="8" type="ORF">K8V35_08575</name>
</gene>
<evidence type="ECO:0000256" key="3">
    <source>
        <dbReference type="ARBA" id="ARBA00022741"/>
    </source>
</evidence>
<dbReference type="InterPro" id="IPR002173">
    <property type="entry name" value="Carboh/pur_kinase_PfkB_CS"/>
</dbReference>
<dbReference type="PROSITE" id="PS00584">
    <property type="entry name" value="PFKB_KINASES_2"/>
    <property type="match status" value="1"/>
</dbReference>
<reference evidence="8" key="1">
    <citation type="journal article" date="2021" name="PeerJ">
        <title>Extensive microbial diversity within the chicken gut microbiome revealed by metagenomics and culture.</title>
        <authorList>
            <person name="Gilroy R."/>
            <person name="Ravi A."/>
            <person name="Getino M."/>
            <person name="Pursley I."/>
            <person name="Horton D.L."/>
            <person name="Alikhan N.F."/>
            <person name="Baker D."/>
            <person name="Gharbi K."/>
            <person name="Hall N."/>
            <person name="Watson M."/>
            <person name="Adriaenssens E.M."/>
            <person name="Foster-Nyarko E."/>
            <person name="Jarju S."/>
            <person name="Secka A."/>
            <person name="Antonio M."/>
            <person name="Oren A."/>
            <person name="Chaudhuri R.R."/>
            <person name="La Ragione R."/>
            <person name="Hildebrand F."/>
            <person name="Pallen M.J."/>
        </authorList>
    </citation>
    <scope>NUCLEOTIDE SEQUENCE</scope>
    <source>
        <strain evidence="8">6019</strain>
    </source>
</reference>
<dbReference type="CDD" id="cd01164">
    <property type="entry name" value="FruK_PfkB_like"/>
    <property type="match status" value="1"/>
</dbReference>
<dbReference type="SUPFAM" id="SSF53613">
    <property type="entry name" value="Ribokinase-like"/>
    <property type="match status" value="1"/>
</dbReference>
<protein>
    <recommendedName>
        <fullName evidence="6">Tagatose-6-phosphate kinase</fullName>
        <ecNumber evidence="6">2.7.1.144</ecNumber>
    </recommendedName>
</protein>
<keyword evidence="5 6" id="KW-0067">ATP-binding</keyword>
<comment type="pathway">
    <text evidence="6">Carbohydrate metabolism; D-tagatose 6-phosphate degradation; D-glyceraldehyde 3-phosphate and glycerone phosphate from D-tagatose 6-phosphate: step 1/2.</text>
</comment>
<dbReference type="Proteomes" id="UP000763505">
    <property type="component" value="Unassembled WGS sequence"/>
</dbReference>
<evidence type="ECO:0000313" key="8">
    <source>
        <dbReference type="EMBL" id="HJE20392.1"/>
    </source>
</evidence>
<dbReference type="Gene3D" id="3.40.1190.20">
    <property type="match status" value="1"/>
</dbReference>
<dbReference type="PANTHER" id="PTHR46566">
    <property type="entry name" value="1-PHOSPHOFRUCTOKINASE-RELATED"/>
    <property type="match status" value="1"/>
</dbReference>
<proteinExistence type="inferred from homology"/>
<keyword evidence="3 6" id="KW-0547">Nucleotide-binding</keyword>
<dbReference type="PANTHER" id="PTHR46566:SF5">
    <property type="entry name" value="1-PHOSPHOFRUCTOKINASE"/>
    <property type="match status" value="1"/>
</dbReference>
<dbReference type="EC" id="2.7.1.144" evidence="6"/>
<dbReference type="Pfam" id="PF00294">
    <property type="entry name" value="PfkB"/>
    <property type="match status" value="1"/>
</dbReference>
<dbReference type="GO" id="GO:0005829">
    <property type="term" value="C:cytosol"/>
    <property type="evidence" value="ECO:0007669"/>
    <property type="project" value="TreeGrafter"/>
</dbReference>
<dbReference type="InterPro" id="IPR017583">
    <property type="entry name" value="Tagatose/fructose_Pkinase"/>
</dbReference>
<sequence length="302" mass="32642">MTTTNVLTITLNPSIDMAYYVDDFEMHEVNRVREVVKTAGGKGINVSKVLNILGVPVTATGYVGGYNGALLKSKLEDMNIPTDFVDVPIETRNCINISSGGHNTEVLENTAPVDATFRDKLLVKLSGMDTFDYVAISGSCIDGIPKTIYYDIIKLFNAKNIPVILDVSADVLSGILNTDAEVLMIKPNEDEQRALMMDGAFVMPSNVQHVVISKGDKGLECYSDARYTANAPDMTAVNPVGSGDASIAGFIYGFKTGLEHALKCMVAAGSANAAEVQTGHIKLSNFNDYLENIEVTTHERFK</sequence>
<feature type="domain" description="Carbohydrate kinase PfkB" evidence="7">
    <location>
        <begin position="14"/>
        <end position="278"/>
    </location>
</feature>
<dbReference type="PIRSF" id="PIRSF000535">
    <property type="entry name" value="1PFK/6PFK/LacC"/>
    <property type="match status" value="1"/>
</dbReference>
<name>A0A921DYI7_9STAP</name>
<comment type="caution">
    <text evidence="8">The sequence shown here is derived from an EMBL/GenBank/DDBJ whole genome shotgun (WGS) entry which is preliminary data.</text>
</comment>
<dbReference type="PROSITE" id="PS00583">
    <property type="entry name" value="PFKB_KINASES_1"/>
    <property type="match status" value="1"/>
</dbReference>
<evidence type="ECO:0000313" key="9">
    <source>
        <dbReference type="Proteomes" id="UP000763505"/>
    </source>
</evidence>